<organism evidence="12 13">
    <name type="scientific">SAR86 cluster bacterium BACL1 MAG-120920-bin57</name>
    <dbReference type="NCBI Taxonomy" id="1655571"/>
    <lineage>
        <taxon>Bacteria</taxon>
        <taxon>Pseudomonadati</taxon>
        <taxon>Pseudomonadota</taxon>
        <taxon>Gammaproteobacteria</taxon>
        <taxon>SAR86 cluster</taxon>
    </lineage>
</organism>
<comment type="pathway">
    <text evidence="3">Porphyrin-containing compound metabolism; protoporphyrin-IX biosynthesis; coproporphyrinogen-III from 5-aminolevulinate: step 2/4.</text>
</comment>
<dbReference type="InterPro" id="IPR022419">
    <property type="entry name" value="Porphobilin_deaminase_cofac_BS"/>
</dbReference>
<keyword evidence="6" id="KW-0808">Transferase</keyword>
<evidence type="ECO:0000256" key="8">
    <source>
        <dbReference type="ARBA" id="ARBA00048169"/>
    </source>
</evidence>
<accession>A0A0R2PTB9</accession>
<evidence type="ECO:0000256" key="4">
    <source>
        <dbReference type="ARBA" id="ARBA00005638"/>
    </source>
</evidence>
<proteinExistence type="inferred from homology"/>
<dbReference type="SUPFAM" id="SSF54782">
    <property type="entry name" value="Porphobilinogen deaminase (hydroxymethylbilane synthase), C-terminal domain"/>
    <property type="match status" value="1"/>
</dbReference>
<dbReference type="GO" id="GO:0005737">
    <property type="term" value="C:cytoplasm"/>
    <property type="evidence" value="ECO:0007669"/>
    <property type="project" value="UniProtKB-UniRule"/>
</dbReference>
<dbReference type="InterPro" id="IPR036803">
    <property type="entry name" value="Porphobilinogen_deaminase_C_sf"/>
</dbReference>
<comment type="similarity">
    <text evidence="4">Belongs to the HMBS family.</text>
</comment>
<dbReference type="GO" id="GO:0004418">
    <property type="term" value="F:hydroxymethylbilane synthase activity"/>
    <property type="evidence" value="ECO:0007669"/>
    <property type="project" value="UniProtKB-UniRule"/>
</dbReference>
<feature type="domain" description="Porphobilinogen deaminase N-terminal" evidence="10">
    <location>
        <begin position="3"/>
        <end position="203"/>
    </location>
</feature>
<dbReference type="UniPathway" id="UPA00251">
    <property type="reaction ID" value="UER00319"/>
</dbReference>
<protein>
    <recommendedName>
        <fullName evidence="9">Hydroxymethylbilane synthase</fullName>
        <ecNumber evidence="9">2.5.1.61</ecNumber>
    </recommendedName>
</protein>
<dbReference type="Pfam" id="PF03900">
    <property type="entry name" value="Porphobil_deamC"/>
    <property type="match status" value="1"/>
</dbReference>
<sequence>MKIKIATRVSPLALLQTHQVIDLIKSLEGNYECEIVPIQSEGDLNDSPLHLIGGKGLFVSKLEAALANQDADIAVHSLKDVPAILAPEFKIAATLPREDYLDVILLREGLVYADLKSGHRIGTSGPRRKSQLLALNPDLSIVPIRGNIQTRINKIMSENLDGLIVAKAALNRLQIQHPNLHVFSESEMLPAASQGAIGIEICNTNVQPGILEILSNINCQETFRATRIEREIVAALGGSCLSPISALGTIANQKLYLQVRVSNQDGSNTIEKECVFSIVDEERAFKKFKGELVKSGAKELIQS</sequence>
<reference evidence="13" key="1">
    <citation type="submission" date="2015-10" db="EMBL/GenBank/DDBJ databases">
        <title>Metagenome-Assembled Genomes uncover a global brackish microbiome.</title>
        <authorList>
            <person name="Hugerth L.W."/>
            <person name="Larsson J."/>
            <person name="Alneberg J."/>
            <person name="Lindh M.V."/>
            <person name="Legrand C."/>
            <person name="Pinhassi J."/>
            <person name="Andersson A."/>
        </authorList>
    </citation>
    <scope>NUCLEOTIDE SEQUENCE [LARGE SCALE GENOMIC DNA]</scope>
</reference>
<dbReference type="PROSITE" id="PS00533">
    <property type="entry name" value="PORPHOBILINOGEN_DEAM"/>
    <property type="match status" value="1"/>
</dbReference>
<comment type="subunit">
    <text evidence="5">Monomer.</text>
</comment>
<dbReference type="AlphaFoldDB" id="A0A0R2PTB9"/>
<evidence type="ECO:0000313" key="12">
    <source>
        <dbReference type="EMBL" id="KRO41068.1"/>
    </source>
</evidence>
<evidence type="ECO:0000256" key="7">
    <source>
        <dbReference type="ARBA" id="ARBA00023244"/>
    </source>
</evidence>
<dbReference type="PANTHER" id="PTHR11557:SF0">
    <property type="entry name" value="PORPHOBILINOGEN DEAMINASE"/>
    <property type="match status" value="1"/>
</dbReference>
<name>A0A0R2PTB9_9GAMM</name>
<dbReference type="EC" id="2.5.1.61" evidence="9"/>
<comment type="caution">
    <text evidence="12">The sequence shown here is derived from an EMBL/GenBank/DDBJ whole genome shotgun (WGS) entry which is preliminary data.</text>
</comment>
<evidence type="ECO:0000256" key="1">
    <source>
        <dbReference type="ARBA" id="ARBA00001916"/>
    </source>
</evidence>
<dbReference type="PANTHER" id="PTHR11557">
    <property type="entry name" value="PORPHOBILINOGEN DEAMINASE"/>
    <property type="match status" value="1"/>
</dbReference>
<dbReference type="InterPro" id="IPR000860">
    <property type="entry name" value="HemC"/>
</dbReference>
<comment type="catalytic activity">
    <reaction evidence="8">
        <text>4 porphobilinogen + H2O = hydroxymethylbilane + 4 NH4(+)</text>
        <dbReference type="Rhea" id="RHEA:13185"/>
        <dbReference type="ChEBI" id="CHEBI:15377"/>
        <dbReference type="ChEBI" id="CHEBI:28938"/>
        <dbReference type="ChEBI" id="CHEBI:57845"/>
        <dbReference type="ChEBI" id="CHEBI:58126"/>
        <dbReference type="EC" id="2.5.1.61"/>
    </reaction>
</comment>
<dbReference type="GO" id="GO:0006782">
    <property type="term" value="P:protoporphyrinogen IX biosynthetic process"/>
    <property type="evidence" value="ECO:0007669"/>
    <property type="project" value="UniProtKB-UniPathway"/>
</dbReference>
<evidence type="ECO:0000259" key="10">
    <source>
        <dbReference type="Pfam" id="PF01379"/>
    </source>
</evidence>
<dbReference type="InterPro" id="IPR022418">
    <property type="entry name" value="Porphobilinogen_deaminase_C"/>
</dbReference>
<dbReference type="Gene3D" id="3.30.160.40">
    <property type="entry name" value="Porphobilinogen deaminase, C-terminal domain"/>
    <property type="match status" value="1"/>
</dbReference>
<comment type="function">
    <text evidence="2">Tetrapolymerization of the monopyrrole PBG into the hydroxymethylbilane pre-uroporphyrinogen in several discrete steps.</text>
</comment>
<dbReference type="InterPro" id="IPR022417">
    <property type="entry name" value="Porphobilin_deaminase_N"/>
</dbReference>
<evidence type="ECO:0000256" key="6">
    <source>
        <dbReference type="ARBA" id="ARBA00022679"/>
    </source>
</evidence>
<evidence type="ECO:0000256" key="9">
    <source>
        <dbReference type="NCBIfam" id="TIGR00212"/>
    </source>
</evidence>
<dbReference type="PIRSF" id="PIRSF001438">
    <property type="entry name" value="4pyrrol_synth_OHMeBilane_synth"/>
    <property type="match status" value="1"/>
</dbReference>
<dbReference type="Gene3D" id="3.40.190.10">
    <property type="entry name" value="Periplasmic binding protein-like II"/>
    <property type="match status" value="2"/>
</dbReference>
<keyword evidence="7" id="KW-0627">Porphyrin biosynthesis</keyword>
<evidence type="ECO:0000256" key="5">
    <source>
        <dbReference type="ARBA" id="ARBA00011245"/>
    </source>
</evidence>
<comment type="cofactor">
    <cofactor evidence="1">
        <name>dipyrromethane</name>
        <dbReference type="ChEBI" id="CHEBI:60342"/>
    </cofactor>
</comment>
<feature type="domain" description="Porphobilinogen deaminase C-terminal" evidence="11">
    <location>
        <begin position="226"/>
        <end position="276"/>
    </location>
</feature>
<evidence type="ECO:0000256" key="3">
    <source>
        <dbReference type="ARBA" id="ARBA00004735"/>
    </source>
</evidence>
<dbReference type="NCBIfam" id="TIGR00212">
    <property type="entry name" value="hemC"/>
    <property type="match status" value="1"/>
</dbReference>
<dbReference type="EMBL" id="LIAV01000030">
    <property type="protein sequence ID" value="KRO41068.1"/>
    <property type="molecule type" value="Genomic_DNA"/>
</dbReference>
<dbReference type="PRINTS" id="PR00151">
    <property type="entry name" value="PORPHBDMNASE"/>
</dbReference>
<dbReference type="Pfam" id="PF01379">
    <property type="entry name" value="Porphobil_deam"/>
    <property type="match status" value="1"/>
</dbReference>
<gene>
    <name evidence="12" type="ORF">ABR63_08165</name>
</gene>
<dbReference type="Proteomes" id="UP000050874">
    <property type="component" value="Unassembled WGS sequence"/>
</dbReference>
<evidence type="ECO:0000313" key="13">
    <source>
        <dbReference type="Proteomes" id="UP000050874"/>
    </source>
</evidence>
<evidence type="ECO:0000259" key="11">
    <source>
        <dbReference type="Pfam" id="PF03900"/>
    </source>
</evidence>
<evidence type="ECO:0000256" key="2">
    <source>
        <dbReference type="ARBA" id="ARBA00002869"/>
    </source>
</evidence>
<dbReference type="SUPFAM" id="SSF53850">
    <property type="entry name" value="Periplasmic binding protein-like II"/>
    <property type="match status" value="1"/>
</dbReference>
<dbReference type="FunFam" id="3.40.190.10:FF:000005">
    <property type="entry name" value="Porphobilinogen deaminase"/>
    <property type="match status" value="1"/>
</dbReference>